<dbReference type="AlphaFoldDB" id="A0A087CL68"/>
<feature type="region of interest" description="Disordered" evidence="1">
    <location>
        <begin position="15"/>
        <end position="36"/>
    </location>
</feature>
<sequence>MTTIIKANSLEQAKSRLERVRSERESTEQAARDEAHAIPFGQPNIEGRGNIYKHVQRQWDRTRRLADEEERAADRVDMLEMVESFKEDNEQLQDVRVVGRTGWASVGAATSVNNLDYFKGELAQMIADNEAAKAWNKNHRDAKRCTFGSKITALRKKVAYLEAVKSKADSTPVSEHSQQLIDSGQVSQWKKKPIYYFVNGLRKVALTLDDNGDFQESKRYPAYEDSDRKTVQKLLAH</sequence>
<dbReference type="GeneID" id="98299484"/>
<keyword evidence="3" id="KW-1185">Reference proteome</keyword>
<dbReference type="Proteomes" id="UP000029050">
    <property type="component" value="Unassembled WGS sequence"/>
</dbReference>
<gene>
    <name evidence="2" type="ORF">BPSY_0245</name>
</gene>
<dbReference type="EMBL" id="JGZI01000003">
    <property type="protein sequence ID" value="KFI84018.1"/>
    <property type="molecule type" value="Genomic_DNA"/>
</dbReference>
<organism evidence="2 3">
    <name type="scientific">Bifidobacterium psychraerophilum</name>
    <dbReference type="NCBI Taxonomy" id="218140"/>
    <lineage>
        <taxon>Bacteria</taxon>
        <taxon>Bacillati</taxon>
        <taxon>Actinomycetota</taxon>
        <taxon>Actinomycetes</taxon>
        <taxon>Bifidobacteriales</taxon>
        <taxon>Bifidobacteriaceae</taxon>
        <taxon>Bifidobacterium</taxon>
    </lineage>
</organism>
<proteinExistence type="predicted"/>
<evidence type="ECO:0000313" key="3">
    <source>
        <dbReference type="Proteomes" id="UP000029050"/>
    </source>
</evidence>
<dbReference type="RefSeq" id="WP_033495873.1">
    <property type="nucleotide sequence ID" value="NZ_JGZI01000003.1"/>
</dbReference>
<name>A0A087CL68_9BIFI</name>
<evidence type="ECO:0000256" key="1">
    <source>
        <dbReference type="SAM" id="MobiDB-lite"/>
    </source>
</evidence>
<reference evidence="2 3" key="1">
    <citation type="submission" date="2014-03" db="EMBL/GenBank/DDBJ databases">
        <title>Genomics of Bifidobacteria.</title>
        <authorList>
            <person name="Ventura M."/>
            <person name="Milani C."/>
            <person name="Lugli G.A."/>
        </authorList>
    </citation>
    <scope>NUCLEOTIDE SEQUENCE [LARGE SCALE GENOMIC DNA]</scope>
    <source>
        <strain evidence="2 3">LMG 21775</strain>
    </source>
</reference>
<accession>A0A087CL68</accession>
<dbReference type="STRING" id="218140.BPSY_0245"/>
<evidence type="ECO:0000313" key="2">
    <source>
        <dbReference type="EMBL" id="KFI84018.1"/>
    </source>
</evidence>
<comment type="caution">
    <text evidence="2">The sequence shown here is derived from an EMBL/GenBank/DDBJ whole genome shotgun (WGS) entry which is preliminary data.</text>
</comment>
<dbReference type="eggNOG" id="ENOG5030PQQ">
    <property type="taxonomic scope" value="Bacteria"/>
</dbReference>
<dbReference type="OrthoDB" id="9803716at2"/>
<protein>
    <submittedName>
        <fullName evidence="2">Uncharacterized protein</fullName>
    </submittedName>
</protein>